<organism evidence="7">
    <name type="scientific">Euplotes harpa</name>
    <dbReference type="NCBI Taxonomy" id="151035"/>
    <lineage>
        <taxon>Eukaryota</taxon>
        <taxon>Sar</taxon>
        <taxon>Alveolata</taxon>
        <taxon>Ciliophora</taxon>
        <taxon>Intramacronucleata</taxon>
        <taxon>Spirotrichea</taxon>
        <taxon>Hypotrichia</taxon>
        <taxon>Euplotida</taxon>
        <taxon>Euplotidae</taxon>
        <taxon>Euplotes</taxon>
    </lineage>
</organism>
<keyword evidence="5" id="KW-0521">NADP</keyword>
<evidence type="ECO:0008006" key="8">
    <source>
        <dbReference type="Google" id="ProtNLM"/>
    </source>
</evidence>
<dbReference type="Pfam" id="PF00743">
    <property type="entry name" value="FMO-like"/>
    <property type="match status" value="1"/>
</dbReference>
<dbReference type="FunFam" id="3.50.50.60:FF:000023">
    <property type="entry name" value="Dimethylaniline monooxygenase [N-oxide-forming]"/>
    <property type="match status" value="1"/>
</dbReference>
<dbReference type="PANTHER" id="PTHR23023">
    <property type="entry name" value="DIMETHYLANILINE MONOOXYGENASE"/>
    <property type="match status" value="1"/>
</dbReference>
<comment type="cofactor">
    <cofactor evidence="1">
        <name>FAD</name>
        <dbReference type="ChEBI" id="CHEBI:57692"/>
    </cofactor>
</comment>
<dbReference type="AlphaFoldDB" id="A0A7S3NEM9"/>
<keyword evidence="3" id="KW-0285">Flavoprotein</keyword>
<keyword evidence="6" id="KW-0560">Oxidoreductase</keyword>
<accession>A0A7S3NEM9</accession>
<protein>
    <recommendedName>
        <fullName evidence="8">Flavin-containing monooxygenase</fullName>
    </recommendedName>
</protein>
<evidence type="ECO:0000256" key="1">
    <source>
        <dbReference type="ARBA" id="ARBA00001974"/>
    </source>
</evidence>
<evidence type="ECO:0000256" key="2">
    <source>
        <dbReference type="ARBA" id="ARBA00009183"/>
    </source>
</evidence>
<comment type="similarity">
    <text evidence="2">Belongs to the FMO family.</text>
</comment>
<evidence type="ECO:0000256" key="4">
    <source>
        <dbReference type="ARBA" id="ARBA00022827"/>
    </source>
</evidence>
<dbReference type="GO" id="GO:0050661">
    <property type="term" value="F:NADP binding"/>
    <property type="evidence" value="ECO:0007669"/>
    <property type="project" value="InterPro"/>
</dbReference>
<gene>
    <name evidence="7" type="ORF">EHAR0213_LOCUS12853</name>
</gene>
<sequence>MHSKNFRGTDDEKYKKKNILIIGSKWSGMDMLFQFLGAKDESKMADFNTITVAQGNFGFLDKSTNFKKYYDEEKVIIKSANKMVFSEDKVQFEDGSETQIDVVIFCTGYQYKFPFLKDESIIKIEHNGQYFGPTYKRIFSAKDPTLIFIGNIDGPTLEFYIERHAILAKYFIEGKLKLPTSEEMVADAEQFMAEVPDAPSYYKSPPDVHFKLFGVLHQLLLDSGIDAPPLNEEFYKKQQELTSLALQSLCSGDYLDFKSLDCKGYEVSDSSEFF</sequence>
<keyword evidence="4" id="KW-0274">FAD</keyword>
<dbReference type="SUPFAM" id="SSF51905">
    <property type="entry name" value="FAD/NAD(P)-binding domain"/>
    <property type="match status" value="2"/>
</dbReference>
<dbReference type="InterPro" id="IPR050346">
    <property type="entry name" value="FMO-like"/>
</dbReference>
<reference evidence="7" key="1">
    <citation type="submission" date="2021-01" db="EMBL/GenBank/DDBJ databases">
        <authorList>
            <person name="Corre E."/>
            <person name="Pelletier E."/>
            <person name="Niang G."/>
            <person name="Scheremetjew M."/>
            <person name="Finn R."/>
            <person name="Kale V."/>
            <person name="Holt S."/>
            <person name="Cochrane G."/>
            <person name="Meng A."/>
            <person name="Brown T."/>
            <person name="Cohen L."/>
        </authorList>
    </citation>
    <scope>NUCLEOTIDE SEQUENCE</scope>
    <source>
        <strain evidence="7">FSP1.4</strain>
    </source>
</reference>
<evidence type="ECO:0000313" key="7">
    <source>
        <dbReference type="EMBL" id="CAE0353937.1"/>
    </source>
</evidence>
<dbReference type="GO" id="GO:0004499">
    <property type="term" value="F:N,N-dimethylaniline monooxygenase activity"/>
    <property type="evidence" value="ECO:0007669"/>
    <property type="project" value="InterPro"/>
</dbReference>
<dbReference type="Gene3D" id="3.50.50.60">
    <property type="entry name" value="FAD/NAD(P)-binding domain"/>
    <property type="match status" value="1"/>
</dbReference>
<dbReference type="GO" id="GO:0050660">
    <property type="term" value="F:flavin adenine dinucleotide binding"/>
    <property type="evidence" value="ECO:0007669"/>
    <property type="project" value="InterPro"/>
</dbReference>
<name>A0A7S3NEM9_9SPIT</name>
<proteinExistence type="inferred from homology"/>
<dbReference type="InterPro" id="IPR036188">
    <property type="entry name" value="FAD/NAD-bd_sf"/>
</dbReference>
<evidence type="ECO:0000256" key="6">
    <source>
        <dbReference type="ARBA" id="ARBA00023002"/>
    </source>
</evidence>
<evidence type="ECO:0000256" key="3">
    <source>
        <dbReference type="ARBA" id="ARBA00022630"/>
    </source>
</evidence>
<dbReference type="EMBL" id="HBII01030932">
    <property type="protein sequence ID" value="CAE0353937.1"/>
    <property type="molecule type" value="Transcribed_RNA"/>
</dbReference>
<evidence type="ECO:0000256" key="5">
    <source>
        <dbReference type="ARBA" id="ARBA00022857"/>
    </source>
</evidence>
<dbReference type="InterPro" id="IPR020946">
    <property type="entry name" value="Flavin_mOase-like"/>
</dbReference>